<keyword evidence="4 5" id="KW-0472">Membrane</keyword>
<name>A0A0N5AW75_9BILA</name>
<feature type="transmembrane region" description="Helical" evidence="5">
    <location>
        <begin position="288"/>
        <end position="309"/>
    </location>
</feature>
<accession>A0A0N5AW75</accession>
<evidence type="ECO:0000313" key="7">
    <source>
        <dbReference type="Proteomes" id="UP000046393"/>
    </source>
</evidence>
<dbReference type="InterPro" id="IPR050382">
    <property type="entry name" value="MFS_Na/Anion_cotransporter"/>
</dbReference>
<evidence type="ECO:0000313" key="8">
    <source>
        <dbReference type="WBParaSite" id="SMUV_0000916501-mRNA-1"/>
    </source>
</evidence>
<dbReference type="PANTHER" id="PTHR11662">
    <property type="entry name" value="SOLUTE CARRIER FAMILY 17"/>
    <property type="match status" value="1"/>
</dbReference>
<evidence type="ECO:0000256" key="4">
    <source>
        <dbReference type="ARBA" id="ARBA00023136"/>
    </source>
</evidence>
<feature type="transmembrane region" description="Helical" evidence="5">
    <location>
        <begin position="20"/>
        <end position="43"/>
    </location>
</feature>
<feature type="transmembrane region" description="Helical" evidence="5">
    <location>
        <begin position="150"/>
        <end position="173"/>
    </location>
</feature>
<dbReference type="InterPro" id="IPR020846">
    <property type="entry name" value="MFS_dom"/>
</dbReference>
<feature type="transmembrane region" description="Helical" evidence="5">
    <location>
        <begin position="87"/>
        <end position="106"/>
    </location>
</feature>
<sequence>MPRKNLELLVTWERRLWTINFFFGTCVLYASRVALPLCVKAVASEYRWNKSDSGIVLSCFFWGYACTQLFAGAAADFIGGERILRVSTFFWAILTFLTPQIFDFAFHQTNYPLFIMVIIRITFGISQGFHIPSVASIVSQHLTHSEKGKVFGICLAGSHFGTVIAGSVGSIILEYFEWRMLFQLIGIVSLLWWLLFRWLTSSYTMCNMWTMSPEKVTQKKAELDELHSNSNKSSLSSCITNVSLPWRSLFKSSAFWATAVANYCGANAYYMIWLPLYFAETFPRANSVVYNVTPSIAIVITSLLAPFIATQLNTTIPSLTVVRKIMEGFSLFGMAAALVLAANVYDFVTILILFTFAMAARGFHHGGVSVNVCDLAPQHTGIVYGIFNTFASVTGFVGVYITGCMLHFLNNNWSYVFVITAVQCVVGFSVYLCFGTASRII</sequence>
<dbReference type="Gene3D" id="1.20.1250.20">
    <property type="entry name" value="MFS general substrate transporter like domains"/>
    <property type="match status" value="2"/>
</dbReference>
<evidence type="ECO:0000259" key="6">
    <source>
        <dbReference type="PROSITE" id="PS50850"/>
    </source>
</evidence>
<feature type="transmembrane region" description="Helical" evidence="5">
    <location>
        <begin position="413"/>
        <end position="434"/>
    </location>
</feature>
<dbReference type="AlphaFoldDB" id="A0A0N5AW75"/>
<dbReference type="Proteomes" id="UP000046393">
    <property type="component" value="Unplaced"/>
</dbReference>
<feature type="domain" description="Major facilitator superfamily (MFS) profile" evidence="6">
    <location>
        <begin position="17"/>
        <end position="439"/>
    </location>
</feature>
<dbReference type="WBParaSite" id="SMUV_0000916501-mRNA-1">
    <property type="protein sequence ID" value="SMUV_0000916501-mRNA-1"/>
    <property type="gene ID" value="SMUV_0000916501"/>
</dbReference>
<proteinExistence type="predicted"/>
<dbReference type="GO" id="GO:0015867">
    <property type="term" value="P:ATP transport"/>
    <property type="evidence" value="ECO:0007669"/>
    <property type="project" value="TreeGrafter"/>
</dbReference>
<keyword evidence="3 5" id="KW-1133">Transmembrane helix</keyword>
<dbReference type="Pfam" id="PF07690">
    <property type="entry name" value="MFS_1"/>
    <property type="match status" value="1"/>
</dbReference>
<evidence type="ECO:0000256" key="5">
    <source>
        <dbReference type="SAM" id="Phobius"/>
    </source>
</evidence>
<dbReference type="PROSITE" id="PS50850">
    <property type="entry name" value="MFS"/>
    <property type="match status" value="1"/>
</dbReference>
<feature type="transmembrane region" description="Helical" evidence="5">
    <location>
        <begin position="55"/>
        <end position="75"/>
    </location>
</feature>
<dbReference type="InterPro" id="IPR011701">
    <property type="entry name" value="MFS"/>
</dbReference>
<dbReference type="FunFam" id="1.20.1250.20:FF:000059">
    <property type="entry name" value="Solute carrier family 17 member 9"/>
    <property type="match status" value="1"/>
</dbReference>
<feature type="transmembrane region" description="Helical" evidence="5">
    <location>
        <begin position="113"/>
        <end position="138"/>
    </location>
</feature>
<dbReference type="GO" id="GO:0016020">
    <property type="term" value="C:membrane"/>
    <property type="evidence" value="ECO:0007669"/>
    <property type="project" value="UniProtKB-SubCell"/>
</dbReference>
<evidence type="ECO:0000256" key="2">
    <source>
        <dbReference type="ARBA" id="ARBA00022692"/>
    </source>
</evidence>
<feature type="transmembrane region" description="Helical" evidence="5">
    <location>
        <begin position="180"/>
        <end position="199"/>
    </location>
</feature>
<feature type="transmembrane region" description="Helical" evidence="5">
    <location>
        <begin position="381"/>
        <end position="401"/>
    </location>
</feature>
<dbReference type="GO" id="GO:0022857">
    <property type="term" value="F:transmembrane transporter activity"/>
    <property type="evidence" value="ECO:0007669"/>
    <property type="project" value="InterPro"/>
</dbReference>
<feature type="transmembrane region" description="Helical" evidence="5">
    <location>
        <begin position="329"/>
        <end position="360"/>
    </location>
</feature>
<protein>
    <submittedName>
        <fullName evidence="8">MFS domain-containing protein</fullName>
    </submittedName>
</protein>
<comment type="subcellular location">
    <subcellularLocation>
        <location evidence="1">Membrane</location>
        <topology evidence="1">Multi-pass membrane protein</topology>
    </subcellularLocation>
</comment>
<dbReference type="SUPFAM" id="SSF103473">
    <property type="entry name" value="MFS general substrate transporter"/>
    <property type="match status" value="1"/>
</dbReference>
<keyword evidence="7" id="KW-1185">Reference proteome</keyword>
<evidence type="ECO:0000256" key="3">
    <source>
        <dbReference type="ARBA" id="ARBA00022989"/>
    </source>
</evidence>
<dbReference type="InterPro" id="IPR036259">
    <property type="entry name" value="MFS_trans_sf"/>
</dbReference>
<evidence type="ECO:0000256" key="1">
    <source>
        <dbReference type="ARBA" id="ARBA00004141"/>
    </source>
</evidence>
<keyword evidence="2 5" id="KW-0812">Transmembrane</keyword>
<reference evidence="8" key="1">
    <citation type="submission" date="2017-02" db="UniProtKB">
        <authorList>
            <consortium name="WormBaseParasite"/>
        </authorList>
    </citation>
    <scope>IDENTIFICATION</scope>
</reference>
<dbReference type="STRING" id="451379.A0A0N5AW75"/>
<organism evidence="7 8">
    <name type="scientific">Syphacia muris</name>
    <dbReference type="NCBI Taxonomy" id="451379"/>
    <lineage>
        <taxon>Eukaryota</taxon>
        <taxon>Metazoa</taxon>
        <taxon>Ecdysozoa</taxon>
        <taxon>Nematoda</taxon>
        <taxon>Chromadorea</taxon>
        <taxon>Rhabditida</taxon>
        <taxon>Spirurina</taxon>
        <taxon>Oxyuridomorpha</taxon>
        <taxon>Oxyuroidea</taxon>
        <taxon>Oxyuridae</taxon>
        <taxon>Syphacia</taxon>
    </lineage>
</organism>
<dbReference type="PANTHER" id="PTHR11662:SF279">
    <property type="entry name" value="VOLTAGE-GATED PURINE NUCLEOTIDE UNIPORTER SLC17A9"/>
    <property type="match status" value="1"/>
</dbReference>